<dbReference type="InterPro" id="IPR051677">
    <property type="entry name" value="AfsR-DnrI-RedD_regulator"/>
</dbReference>
<evidence type="ECO:0000256" key="4">
    <source>
        <dbReference type="ARBA" id="ARBA00023163"/>
    </source>
</evidence>
<dbReference type="InterPro" id="IPR036388">
    <property type="entry name" value="WH-like_DNA-bd_sf"/>
</dbReference>
<dbReference type="SMART" id="SM00862">
    <property type="entry name" value="Trans_reg_C"/>
    <property type="match status" value="1"/>
</dbReference>
<keyword evidence="9" id="KW-1185">Reference proteome</keyword>
<dbReference type="PANTHER" id="PTHR35807:SF1">
    <property type="entry name" value="TRANSCRIPTIONAL REGULATOR REDD"/>
    <property type="match status" value="1"/>
</dbReference>
<keyword evidence="4" id="KW-0804">Transcription</keyword>
<dbReference type="InterPro" id="IPR041664">
    <property type="entry name" value="AAA_16"/>
</dbReference>
<dbReference type="Proteomes" id="UP000676325">
    <property type="component" value="Unassembled WGS sequence"/>
</dbReference>
<dbReference type="Pfam" id="PF03704">
    <property type="entry name" value="BTAD"/>
    <property type="match status" value="1"/>
</dbReference>
<gene>
    <name evidence="8" type="ORF">KDK95_23950</name>
</gene>
<dbReference type="EMBL" id="JAGSOH010000084">
    <property type="protein sequence ID" value="MBR7829381.1"/>
    <property type="molecule type" value="Genomic_DNA"/>
</dbReference>
<evidence type="ECO:0000256" key="1">
    <source>
        <dbReference type="ARBA" id="ARBA00005820"/>
    </source>
</evidence>
<feature type="compositionally biased region" description="Pro residues" evidence="6">
    <location>
        <begin position="299"/>
        <end position="313"/>
    </location>
</feature>
<organism evidence="8 9">
    <name type="scientific">Actinospica acidithermotolerans</name>
    <dbReference type="NCBI Taxonomy" id="2828514"/>
    <lineage>
        <taxon>Bacteria</taxon>
        <taxon>Bacillati</taxon>
        <taxon>Actinomycetota</taxon>
        <taxon>Actinomycetes</taxon>
        <taxon>Catenulisporales</taxon>
        <taxon>Actinospicaceae</taxon>
        <taxon>Actinospica</taxon>
    </lineage>
</organism>
<dbReference type="SUPFAM" id="SSF46894">
    <property type="entry name" value="C-terminal effector domain of the bipartite response regulators"/>
    <property type="match status" value="1"/>
</dbReference>
<evidence type="ECO:0000256" key="3">
    <source>
        <dbReference type="ARBA" id="ARBA00023125"/>
    </source>
</evidence>
<dbReference type="InterPro" id="IPR027417">
    <property type="entry name" value="P-loop_NTPase"/>
</dbReference>
<evidence type="ECO:0000256" key="5">
    <source>
        <dbReference type="PROSITE-ProRule" id="PRU01091"/>
    </source>
</evidence>
<evidence type="ECO:0000259" key="7">
    <source>
        <dbReference type="PROSITE" id="PS51755"/>
    </source>
</evidence>
<feature type="DNA-binding region" description="OmpR/PhoB-type" evidence="5">
    <location>
        <begin position="1"/>
        <end position="98"/>
    </location>
</feature>
<dbReference type="Pfam" id="PF13191">
    <property type="entry name" value="AAA_16"/>
    <property type="match status" value="1"/>
</dbReference>
<proteinExistence type="inferred from homology"/>
<keyword evidence="2" id="KW-0805">Transcription regulation</keyword>
<evidence type="ECO:0000313" key="9">
    <source>
        <dbReference type="Proteomes" id="UP000676325"/>
    </source>
</evidence>
<evidence type="ECO:0000313" key="8">
    <source>
        <dbReference type="EMBL" id="MBR7829381.1"/>
    </source>
</evidence>
<dbReference type="InterPro" id="IPR016032">
    <property type="entry name" value="Sig_transdc_resp-reg_C-effctor"/>
</dbReference>
<dbReference type="AlphaFoldDB" id="A0A941ED92"/>
<evidence type="ECO:0000256" key="2">
    <source>
        <dbReference type="ARBA" id="ARBA00023015"/>
    </source>
</evidence>
<reference evidence="8" key="1">
    <citation type="submission" date="2021-04" db="EMBL/GenBank/DDBJ databases">
        <title>Genome based classification of Actinospica acidithermotolerans sp. nov., an actinobacterium isolated from an Indonesian hot spring.</title>
        <authorList>
            <person name="Kusuma A.B."/>
            <person name="Putra K.E."/>
            <person name="Nafisah S."/>
            <person name="Loh J."/>
            <person name="Nouioui I."/>
            <person name="Goodfellow M."/>
        </authorList>
    </citation>
    <scope>NUCLEOTIDE SEQUENCE</scope>
    <source>
        <strain evidence="8">MGRD01-02</strain>
    </source>
</reference>
<dbReference type="InterPro" id="IPR001867">
    <property type="entry name" value="OmpR/PhoB-type_DNA-bd"/>
</dbReference>
<dbReference type="PROSITE" id="PS51755">
    <property type="entry name" value="OMPR_PHOB"/>
    <property type="match status" value="1"/>
</dbReference>
<dbReference type="SUPFAM" id="SSF52540">
    <property type="entry name" value="P-loop containing nucleoside triphosphate hydrolases"/>
    <property type="match status" value="1"/>
</dbReference>
<dbReference type="SMART" id="SM01043">
    <property type="entry name" value="BTAD"/>
    <property type="match status" value="1"/>
</dbReference>
<dbReference type="Gene3D" id="1.25.40.10">
    <property type="entry name" value="Tetratricopeptide repeat domain"/>
    <property type="match status" value="1"/>
</dbReference>
<name>A0A941ED92_9ACTN</name>
<comment type="caution">
    <text evidence="8">The sequence shown here is derived from an EMBL/GenBank/DDBJ whole genome shotgun (WGS) entry which is preliminary data.</text>
</comment>
<evidence type="ECO:0000256" key="6">
    <source>
        <dbReference type="SAM" id="MobiDB-lite"/>
    </source>
</evidence>
<sequence>MDDFTFRLLGPVRAWRAGTELEIGPPQQQAVLAVLLLARGAHVSMASMLDALWGEHPPKSGAGAVRTYVSRLRQILNSGEAGAGIVIEPIGDGYALRGERVSVDADVFEERVTAAMAARRAGADAADLCRRALAEWRGEPLVGVPGPYFDWVRARLTELRADAAEIEAAAQVEAGDHLAAIAGLRTLITTYPLRESLHELLMLALYRAGRQADALEVYERARRVLRDELGIEPGPALKRMQLRVLSADDALAPLSGPRTGVSAVAVRRRQVGGALAVRMIDIPPQRHEPRAEVIAPAPSISPAPSDDPAPPLPGTSRSCLARQLQEARRRAFVGREAEIAAFRSALGDAGRAFTLLFVTGPGGVGKTTLLRRFAEESAEVGRTVVELDAVRDVECTQSAFEAAASRMLAPEAGRATLLVDGFEMYQPLEPWLREDFLPRLPLGTIVVLAGRTRPAREWRSDPAWHDILDVVELGDLSEGDARQLLAAREVPAAQTKSVLAFAGGNPLALSLAADSVRRDESADDEADWAPSYDVIGALVDQLVGDAPSAEHRQALDVCALLPTTNEELLRAALPDADTPALFAWLRELPFIESGPLGVYPHDVVREILDADLKWRDPERHQVLRARVLSHLGDMPPEPDAAALSREEFNAAVRSALRAWHRPDTLADSLLHQTNLVASDDDNVVPAERVRAAISLALRQLREDRHGEKQYLAITCTYLDADAKQQHVVAQELGLPFGTYRRHLAQGLDRVCELLWHRHPVSPAG</sequence>
<protein>
    <submittedName>
        <fullName evidence="8">AAA family ATPase</fullName>
    </submittedName>
</protein>
<dbReference type="Gene3D" id="3.40.50.300">
    <property type="entry name" value="P-loop containing nucleotide triphosphate hydrolases"/>
    <property type="match status" value="1"/>
</dbReference>
<dbReference type="RefSeq" id="WP_212520516.1">
    <property type="nucleotide sequence ID" value="NZ_JAGSOH010000084.1"/>
</dbReference>
<dbReference type="SUPFAM" id="SSF48452">
    <property type="entry name" value="TPR-like"/>
    <property type="match status" value="1"/>
</dbReference>
<dbReference type="GO" id="GO:0003677">
    <property type="term" value="F:DNA binding"/>
    <property type="evidence" value="ECO:0007669"/>
    <property type="project" value="UniProtKB-UniRule"/>
</dbReference>
<accession>A0A941ED92</accession>
<dbReference type="PRINTS" id="PR00364">
    <property type="entry name" value="DISEASERSIST"/>
</dbReference>
<keyword evidence="3 5" id="KW-0238">DNA-binding</keyword>
<feature type="region of interest" description="Disordered" evidence="6">
    <location>
        <begin position="295"/>
        <end position="317"/>
    </location>
</feature>
<dbReference type="Pfam" id="PF00486">
    <property type="entry name" value="Trans_reg_C"/>
    <property type="match status" value="1"/>
</dbReference>
<dbReference type="CDD" id="cd00009">
    <property type="entry name" value="AAA"/>
    <property type="match status" value="1"/>
</dbReference>
<dbReference type="GO" id="GO:0006355">
    <property type="term" value="P:regulation of DNA-templated transcription"/>
    <property type="evidence" value="ECO:0007669"/>
    <property type="project" value="InterPro"/>
</dbReference>
<dbReference type="PANTHER" id="PTHR35807">
    <property type="entry name" value="TRANSCRIPTIONAL REGULATOR REDD-RELATED"/>
    <property type="match status" value="1"/>
</dbReference>
<dbReference type="Gene3D" id="1.10.10.10">
    <property type="entry name" value="Winged helix-like DNA-binding domain superfamily/Winged helix DNA-binding domain"/>
    <property type="match status" value="1"/>
</dbReference>
<comment type="similarity">
    <text evidence="1">Belongs to the AfsR/DnrI/RedD regulatory family.</text>
</comment>
<dbReference type="GO" id="GO:0000160">
    <property type="term" value="P:phosphorelay signal transduction system"/>
    <property type="evidence" value="ECO:0007669"/>
    <property type="project" value="InterPro"/>
</dbReference>
<dbReference type="CDD" id="cd15831">
    <property type="entry name" value="BTAD"/>
    <property type="match status" value="1"/>
</dbReference>
<dbReference type="InterPro" id="IPR011990">
    <property type="entry name" value="TPR-like_helical_dom_sf"/>
</dbReference>
<feature type="domain" description="OmpR/PhoB-type" evidence="7">
    <location>
        <begin position="1"/>
        <end position="98"/>
    </location>
</feature>
<dbReference type="InterPro" id="IPR005158">
    <property type="entry name" value="BTAD"/>
</dbReference>